<keyword evidence="14" id="KW-1185">Reference proteome</keyword>
<reference evidence="13 14" key="1">
    <citation type="submission" date="2024-03" db="EMBL/GenBank/DDBJ databases">
        <title>Complete genome sequence of the green alga Chloropicon roscoffensis RCC1871.</title>
        <authorList>
            <person name="Lemieux C."/>
            <person name="Pombert J.-F."/>
            <person name="Otis C."/>
            <person name="Turmel M."/>
        </authorList>
    </citation>
    <scope>NUCLEOTIDE SEQUENCE [LARGE SCALE GENOMIC DNA]</scope>
    <source>
        <strain evidence="13 14">RCC1871</strain>
    </source>
</reference>
<dbReference type="GO" id="GO:0015385">
    <property type="term" value="F:sodium:proton antiporter activity"/>
    <property type="evidence" value="ECO:0007669"/>
    <property type="project" value="InterPro"/>
</dbReference>
<feature type="transmembrane region" description="Helical" evidence="11">
    <location>
        <begin position="438"/>
        <end position="464"/>
    </location>
</feature>
<dbReference type="Gene3D" id="6.10.140.1330">
    <property type="match status" value="1"/>
</dbReference>
<evidence type="ECO:0000256" key="9">
    <source>
        <dbReference type="ARBA" id="ARBA00047524"/>
    </source>
</evidence>
<evidence type="ECO:0000256" key="6">
    <source>
        <dbReference type="ARBA" id="ARBA00023065"/>
    </source>
</evidence>
<feature type="transmembrane region" description="Helical" evidence="11">
    <location>
        <begin position="102"/>
        <end position="125"/>
    </location>
</feature>
<feature type="transmembrane region" description="Helical" evidence="11">
    <location>
        <begin position="476"/>
        <end position="498"/>
    </location>
</feature>
<feature type="transmembrane region" description="Helical" evidence="11">
    <location>
        <begin position="365"/>
        <end position="383"/>
    </location>
</feature>
<dbReference type="GO" id="GO:0015386">
    <property type="term" value="F:potassium:proton antiporter activity"/>
    <property type="evidence" value="ECO:0007669"/>
    <property type="project" value="TreeGrafter"/>
</dbReference>
<dbReference type="GO" id="GO:0005886">
    <property type="term" value="C:plasma membrane"/>
    <property type="evidence" value="ECO:0007669"/>
    <property type="project" value="TreeGrafter"/>
</dbReference>
<feature type="transmembrane region" description="Helical" evidence="11">
    <location>
        <begin position="403"/>
        <end position="426"/>
    </location>
</feature>
<dbReference type="InterPro" id="IPR004709">
    <property type="entry name" value="NaH_exchanger"/>
</dbReference>
<keyword evidence="3 11" id="KW-0812">Transmembrane</keyword>
<evidence type="ECO:0000313" key="14">
    <source>
        <dbReference type="Proteomes" id="UP001472866"/>
    </source>
</evidence>
<organism evidence="13 14">
    <name type="scientific">Chloropicon roscoffensis</name>
    <dbReference type="NCBI Taxonomy" id="1461544"/>
    <lineage>
        <taxon>Eukaryota</taxon>
        <taxon>Viridiplantae</taxon>
        <taxon>Chlorophyta</taxon>
        <taxon>Chloropicophyceae</taxon>
        <taxon>Chloropicales</taxon>
        <taxon>Chloropicaceae</taxon>
        <taxon>Chloropicon</taxon>
    </lineage>
</organism>
<keyword evidence="8" id="KW-0739">Sodium transport</keyword>
<dbReference type="InterPro" id="IPR018422">
    <property type="entry name" value="Cation/H_exchanger_CPA1"/>
</dbReference>
<feature type="domain" description="Cation/H+ exchanger transmembrane" evidence="12">
    <location>
        <begin position="74"/>
        <end position="266"/>
    </location>
</feature>
<evidence type="ECO:0000256" key="11">
    <source>
        <dbReference type="SAM" id="Phobius"/>
    </source>
</evidence>
<accession>A0AAX4NYY1</accession>
<comment type="catalytic activity">
    <reaction evidence="10">
        <text>K(+)(in) + H(+)(out) = K(+)(out) + H(+)(in)</text>
        <dbReference type="Rhea" id="RHEA:29467"/>
        <dbReference type="ChEBI" id="CHEBI:15378"/>
        <dbReference type="ChEBI" id="CHEBI:29103"/>
    </reaction>
</comment>
<feature type="transmembrane region" description="Helical" evidence="11">
    <location>
        <begin position="137"/>
        <end position="164"/>
    </location>
</feature>
<name>A0AAX4NYY1_9CHLO</name>
<evidence type="ECO:0000259" key="12">
    <source>
        <dbReference type="Pfam" id="PF00999"/>
    </source>
</evidence>
<evidence type="ECO:0000256" key="7">
    <source>
        <dbReference type="ARBA" id="ARBA00023136"/>
    </source>
</evidence>
<feature type="domain" description="Cation/H+ exchanger transmembrane" evidence="12">
    <location>
        <begin position="315"/>
        <end position="491"/>
    </location>
</feature>
<feature type="transmembrane region" description="Helical" evidence="11">
    <location>
        <begin position="46"/>
        <end position="65"/>
    </location>
</feature>
<keyword evidence="4 11" id="KW-1133">Transmembrane helix</keyword>
<evidence type="ECO:0000256" key="3">
    <source>
        <dbReference type="ARBA" id="ARBA00022692"/>
    </source>
</evidence>
<dbReference type="EMBL" id="CP151501">
    <property type="protein sequence ID" value="WZN58666.1"/>
    <property type="molecule type" value="Genomic_DNA"/>
</dbReference>
<keyword evidence="5" id="KW-0915">Sodium</keyword>
<evidence type="ECO:0000256" key="4">
    <source>
        <dbReference type="ARBA" id="ARBA00022989"/>
    </source>
</evidence>
<evidence type="ECO:0000313" key="13">
    <source>
        <dbReference type="EMBL" id="WZN58666.1"/>
    </source>
</evidence>
<proteinExistence type="predicted"/>
<dbReference type="PANTHER" id="PTHR10110:SF197">
    <property type="entry name" value="SODIUM_HYDROGEN EXCHANGER"/>
    <property type="match status" value="1"/>
</dbReference>
<keyword evidence="7 11" id="KW-0472">Membrane</keyword>
<comment type="subcellular location">
    <subcellularLocation>
        <location evidence="1">Membrane</location>
        <topology evidence="1">Multi-pass membrane protein</topology>
    </subcellularLocation>
</comment>
<dbReference type="AlphaFoldDB" id="A0AAX4NYY1"/>
<keyword evidence="2" id="KW-0813">Transport</keyword>
<evidence type="ECO:0000256" key="1">
    <source>
        <dbReference type="ARBA" id="ARBA00004141"/>
    </source>
</evidence>
<evidence type="ECO:0000256" key="10">
    <source>
        <dbReference type="ARBA" id="ARBA00047912"/>
    </source>
</evidence>
<feature type="transmembrane region" description="Helical" evidence="11">
    <location>
        <begin position="238"/>
        <end position="264"/>
    </location>
</feature>
<dbReference type="PRINTS" id="PR01084">
    <property type="entry name" value="NAHEXCHNGR"/>
</dbReference>
<feature type="transmembrane region" description="Helical" evidence="11">
    <location>
        <begin position="77"/>
        <end position="96"/>
    </location>
</feature>
<dbReference type="Pfam" id="PF00999">
    <property type="entry name" value="Na_H_Exchanger"/>
    <property type="match status" value="2"/>
</dbReference>
<keyword evidence="6" id="KW-0406">Ion transport</keyword>
<evidence type="ECO:0000256" key="2">
    <source>
        <dbReference type="ARBA" id="ARBA00022448"/>
    </source>
</evidence>
<evidence type="ECO:0000256" key="5">
    <source>
        <dbReference type="ARBA" id="ARBA00023053"/>
    </source>
</evidence>
<comment type="catalytic activity">
    <reaction evidence="9">
        <text>Na(+)(in) + H(+)(out) = Na(+)(out) + H(+)(in)</text>
        <dbReference type="Rhea" id="RHEA:29419"/>
        <dbReference type="ChEBI" id="CHEBI:15378"/>
        <dbReference type="ChEBI" id="CHEBI:29101"/>
    </reaction>
</comment>
<dbReference type="Proteomes" id="UP001472866">
    <property type="component" value="Chromosome 01"/>
</dbReference>
<protein>
    <submittedName>
        <fullName evidence="13">Sodium/hydrogen exchanger</fullName>
    </submittedName>
</protein>
<dbReference type="PANTHER" id="PTHR10110">
    <property type="entry name" value="SODIUM/HYDROGEN EXCHANGER"/>
    <property type="match status" value="1"/>
</dbReference>
<dbReference type="GO" id="GO:0051453">
    <property type="term" value="P:regulation of intracellular pH"/>
    <property type="evidence" value="ECO:0007669"/>
    <property type="project" value="TreeGrafter"/>
</dbReference>
<sequence length="619" mass="67160">MASAGEGIEPLLKDISSVAHVYGASENPEAPVPMPDDPSGLELEQTFLLIFILLLLLCFTTGEYVTSRSPFLTEGSYATLVGLVGGLVLLLFNLFSNADYTISLAFPNDVFFDVLLPPIILYQGFSMHKQRFFKNAVVITLFGLVGTILSFSAISLATGLLSVFSTRTCLRLGAIMAATDSVAVLQVLSPERTPVLHSLVFGEGVVNDAASIVLLRSIRSTYRRTEVDEALSSVITNIFFGFLKTFSLSSIIGVAVGLFSAILMRLRSAQRAFREQATRSTSSPGLQDTPSWLRRSVSIESGGLAVLNHMCATHQVAFIMLLAYLAYFIAELLGLSGIMTLFVTGLVMSHYTLHNMDESAKVTTTSVFHAMSLLAEVTIYLFVGMDCLYEGNWSNVNKTQVVALIVVLLVAIAVSRIIFVIPICLLQNLWPADRKLNFYDMAIIVWAGTLRGAVSVALSMYSFAPKDNPEFADRESSTVIAAVMALVLFNVVVLNAVTKPVVGYLDAKRKASSNLDGSMGLSLVSYPAEGGDWDRGEDGYTPARIGDAGGSGTEASKRGWLVQKWSAFDDEVMKPIFGGEAAHPRRRDTDLLLALHDDSGEEEEITRDVCLKAENSREG</sequence>
<dbReference type="GO" id="GO:0098719">
    <property type="term" value="P:sodium ion import across plasma membrane"/>
    <property type="evidence" value="ECO:0007669"/>
    <property type="project" value="TreeGrafter"/>
</dbReference>
<dbReference type="InterPro" id="IPR006153">
    <property type="entry name" value="Cation/H_exchanger_TM"/>
</dbReference>
<evidence type="ECO:0000256" key="8">
    <source>
        <dbReference type="ARBA" id="ARBA00023201"/>
    </source>
</evidence>
<gene>
    <name evidence="13" type="ORF">HKI87_01g01900</name>
</gene>